<dbReference type="HOGENOM" id="CLU_037980_0_1_1"/>
<reference evidence="1 2" key="1">
    <citation type="submission" date="2014-04" db="EMBL/GenBank/DDBJ databases">
        <authorList>
            <consortium name="DOE Joint Genome Institute"/>
            <person name="Kuo A."/>
            <person name="Tarkka M."/>
            <person name="Buscot F."/>
            <person name="Kohler A."/>
            <person name="Nagy L.G."/>
            <person name="Floudas D."/>
            <person name="Copeland A."/>
            <person name="Barry K.W."/>
            <person name="Cichocki N."/>
            <person name="Veneault-Fourrey C."/>
            <person name="LaButti K."/>
            <person name="Lindquist E.A."/>
            <person name="Lipzen A."/>
            <person name="Lundell T."/>
            <person name="Morin E."/>
            <person name="Murat C."/>
            <person name="Sun H."/>
            <person name="Tunlid A."/>
            <person name="Henrissat B."/>
            <person name="Grigoriev I.V."/>
            <person name="Hibbett D.S."/>
            <person name="Martin F."/>
            <person name="Nordberg H.P."/>
            <person name="Cantor M.N."/>
            <person name="Hua S.X."/>
        </authorList>
    </citation>
    <scope>NUCLEOTIDE SEQUENCE [LARGE SCALE GENOMIC DNA]</scope>
    <source>
        <strain evidence="1 2">F 1598</strain>
    </source>
</reference>
<evidence type="ECO:0000313" key="1">
    <source>
        <dbReference type="EMBL" id="KIM78469.1"/>
    </source>
</evidence>
<protein>
    <submittedName>
        <fullName evidence="1">Uncharacterized protein</fullName>
    </submittedName>
</protein>
<dbReference type="InParanoid" id="A0A0C3FEP2"/>
<dbReference type="EMBL" id="KN833016">
    <property type="protein sequence ID" value="KIM78469.1"/>
    <property type="molecule type" value="Genomic_DNA"/>
</dbReference>
<gene>
    <name evidence="1" type="ORF">PILCRDRAFT_824367</name>
</gene>
<dbReference type="OrthoDB" id="5570013at2759"/>
<accession>A0A0C3FEP2</accession>
<dbReference type="Proteomes" id="UP000054166">
    <property type="component" value="Unassembled WGS sequence"/>
</dbReference>
<keyword evidence="2" id="KW-1185">Reference proteome</keyword>
<dbReference type="STRING" id="765440.A0A0C3FEP2"/>
<proteinExistence type="predicted"/>
<organism evidence="1 2">
    <name type="scientific">Piloderma croceum (strain F 1598)</name>
    <dbReference type="NCBI Taxonomy" id="765440"/>
    <lineage>
        <taxon>Eukaryota</taxon>
        <taxon>Fungi</taxon>
        <taxon>Dikarya</taxon>
        <taxon>Basidiomycota</taxon>
        <taxon>Agaricomycotina</taxon>
        <taxon>Agaricomycetes</taxon>
        <taxon>Agaricomycetidae</taxon>
        <taxon>Atheliales</taxon>
        <taxon>Atheliaceae</taxon>
        <taxon>Piloderma</taxon>
    </lineage>
</organism>
<reference evidence="2" key="2">
    <citation type="submission" date="2015-01" db="EMBL/GenBank/DDBJ databases">
        <title>Evolutionary Origins and Diversification of the Mycorrhizal Mutualists.</title>
        <authorList>
            <consortium name="DOE Joint Genome Institute"/>
            <consortium name="Mycorrhizal Genomics Consortium"/>
            <person name="Kohler A."/>
            <person name="Kuo A."/>
            <person name="Nagy L.G."/>
            <person name="Floudas D."/>
            <person name="Copeland A."/>
            <person name="Barry K.W."/>
            <person name="Cichocki N."/>
            <person name="Veneault-Fourrey C."/>
            <person name="LaButti K."/>
            <person name="Lindquist E.A."/>
            <person name="Lipzen A."/>
            <person name="Lundell T."/>
            <person name="Morin E."/>
            <person name="Murat C."/>
            <person name="Riley R."/>
            <person name="Ohm R."/>
            <person name="Sun H."/>
            <person name="Tunlid A."/>
            <person name="Henrissat B."/>
            <person name="Grigoriev I.V."/>
            <person name="Hibbett D.S."/>
            <person name="Martin F."/>
        </authorList>
    </citation>
    <scope>NUCLEOTIDE SEQUENCE [LARGE SCALE GENOMIC DNA]</scope>
    <source>
        <strain evidence="2">F 1598</strain>
    </source>
</reference>
<evidence type="ECO:0000313" key="2">
    <source>
        <dbReference type="Proteomes" id="UP000054166"/>
    </source>
</evidence>
<sequence length="375" mass="40346">MRSDVQGAGHVPSDEPVQRCVEGENWSQISSPGSSKYPHAARAVFDLPISSDTLYLLAQGSLTHGSATILDSQEGGENVKVEVVASFYTREALTRAKVCSLQRRSGENGVGIFTPESPKHRSKKDKIQFDIVVRIPIQRSHLVVNAFETELPMFTHIVGDIAETVEFRRLSLLGSSMPMTVTSLHAHHAKLVTSNSPITGSFNSSASLELRTSNAPINANVGLLNDPARKTATDLIMITSNGRIHSSISLTSSKTTNGLFNVKARTVNQPLELIYDTSPVDSIVHSEALTSNSPASVSHHSAFEGKIALKSTVFLPSVDKTDVSDPSGQGRHRSLEMLEAAGGVLTGVVYWGAERKEVTGFTQVVSTNSPVHLQV</sequence>
<name>A0A0C3FEP2_PILCF</name>
<dbReference type="AlphaFoldDB" id="A0A0C3FEP2"/>